<feature type="transmembrane region" description="Helical" evidence="6">
    <location>
        <begin position="250"/>
        <end position="274"/>
    </location>
</feature>
<sequence>MPLFPLFFMILLVALKESLWFVAAVCMIFVLKSWSKSTQSLLLVGGLSMIFAIRLIAPPPVTDIHVIDIIDAKQNGDRIRYLAEVQQQQIIVATTLDEDTTLDYERIGQRCEVTLHESPVLPQLNDGGFDEARWMRTERLSGKYEVERFGKCSDTPGFDGNGRRVRQEWMARIEQLPVKQALYIEALVLGEDRLMDQTTMERFKRFGLLHAIVISGSHIAFLIWTMLGVLKKIRLTRERRFELVLFLLPLYGWLTEWSAPVMRAVGVAMILLCCHRFNRRLDPVAVVATVGAFQLAFSYTSLYDVGFQLTVGLTVFLLLSRRMWDGIKRPWNWLLISVWAQIMTSFVLQLTEQTELSIWSPVLNILLGGWIEWVILPLSFLASMTVLIPTAPTILQLHGQAVALLDYSLALAERLPLPSSALHLFSFPVWLAVAAGVMGGWWVAERRWFGHLIPLVCLLTASTVLDHRTEERITFVDVGQGDSTVIEKDGETFVIDTGGVFSLSKRPPLRPFDPGSQIVAPFLSTRAETRIDGLILTHADHDHIGGLAGLLRKVKVDTIYLGQYDNQDEKRQELIKQIERTGTRIQFVRTGQQIRPWLNVIAPSGTEEEENDRSIVLLAEVAEHRILLTGDASIQQEEKWRVGKVDILKAGHHGSKTSTGEKMLEQVDPETVIISAGRNNRYGHPHAEVLERTRGRTVIRTDQAGMITCSAMGCEPMLK</sequence>
<evidence type="ECO:0000256" key="2">
    <source>
        <dbReference type="ARBA" id="ARBA00022475"/>
    </source>
</evidence>
<dbReference type="Proteomes" id="UP000078447">
    <property type="component" value="Unassembled WGS sequence"/>
</dbReference>
<evidence type="ECO:0000259" key="7">
    <source>
        <dbReference type="SMART" id="SM00849"/>
    </source>
</evidence>
<dbReference type="InterPro" id="IPR004797">
    <property type="entry name" value="Competence_ComEC/Rec2"/>
</dbReference>
<accession>A0ABX2VD69</accession>
<keyword evidence="4 6" id="KW-1133">Transmembrane helix</keyword>
<dbReference type="InterPro" id="IPR035681">
    <property type="entry name" value="ComA-like_MBL"/>
</dbReference>
<keyword evidence="5 6" id="KW-0472">Membrane</keyword>
<dbReference type="InterPro" id="IPR036866">
    <property type="entry name" value="RibonucZ/Hydroxyglut_hydro"/>
</dbReference>
<evidence type="ECO:0000256" key="1">
    <source>
        <dbReference type="ARBA" id="ARBA00004651"/>
    </source>
</evidence>
<dbReference type="InterPro" id="IPR004477">
    <property type="entry name" value="ComEC_N"/>
</dbReference>
<keyword evidence="2" id="KW-1003">Cell membrane</keyword>
<dbReference type="InterPro" id="IPR052159">
    <property type="entry name" value="Competence_DNA_uptake"/>
</dbReference>
<feature type="domain" description="Metallo-beta-lactamase" evidence="7">
    <location>
        <begin position="480"/>
        <end position="678"/>
    </location>
</feature>
<evidence type="ECO:0000313" key="9">
    <source>
        <dbReference type="Proteomes" id="UP000078447"/>
    </source>
</evidence>
<evidence type="ECO:0000256" key="6">
    <source>
        <dbReference type="SAM" id="Phobius"/>
    </source>
</evidence>
<comment type="caution">
    <text evidence="8">The sequence shown here is derived from an EMBL/GenBank/DDBJ whole genome shotgun (WGS) entry which is preliminary data.</text>
</comment>
<protein>
    <submittedName>
        <fullName evidence="8">DNA internalization-related competence protein ComEC/Rec2</fullName>
    </submittedName>
</protein>
<evidence type="ECO:0000313" key="8">
    <source>
        <dbReference type="EMBL" id="OAN16158.1"/>
    </source>
</evidence>
<feature type="transmembrane region" description="Helical" evidence="6">
    <location>
        <begin position="421"/>
        <end position="442"/>
    </location>
</feature>
<feature type="transmembrane region" description="Helical" evidence="6">
    <location>
        <begin position="370"/>
        <end position="388"/>
    </location>
</feature>
<evidence type="ECO:0000256" key="4">
    <source>
        <dbReference type="ARBA" id="ARBA00022989"/>
    </source>
</evidence>
<dbReference type="EMBL" id="LVVL01000001">
    <property type="protein sequence ID" value="OAN16158.1"/>
    <property type="molecule type" value="Genomic_DNA"/>
</dbReference>
<keyword evidence="3 6" id="KW-0812">Transmembrane</keyword>
<feature type="transmembrane region" description="Helical" evidence="6">
    <location>
        <begin position="331"/>
        <end position="350"/>
    </location>
</feature>
<dbReference type="PANTHER" id="PTHR30619:SF1">
    <property type="entry name" value="RECOMBINATION PROTEIN 2"/>
    <property type="match status" value="1"/>
</dbReference>
<organism evidence="8 9">
    <name type="scientific">Exiguobacterium undae</name>
    <dbReference type="NCBI Taxonomy" id="169177"/>
    <lineage>
        <taxon>Bacteria</taxon>
        <taxon>Bacillati</taxon>
        <taxon>Bacillota</taxon>
        <taxon>Bacilli</taxon>
        <taxon>Bacillales</taxon>
        <taxon>Bacillales Family XII. Incertae Sedis</taxon>
        <taxon>Exiguobacterium</taxon>
    </lineage>
</organism>
<dbReference type="Gene3D" id="3.60.15.10">
    <property type="entry name" value="Ribonuclease Z/Hydroxyacylglutathione hydrolase-like"/>
    <property type="match status" value="1"/>
</dbReference>
<dbReference type="InterPro" id="IPR001279">
    <property type="entry name" value="Metallo-B-lactamas"/>
</dbReference>
<name>A0ABX2VD69_9BACL</name>
<feature type="transmembrane region" description="Helical" evidence="6">
    <location>
        <begin position="305"/>
        <end position="324"/>
    </location>
</feature>
<gene>
    <name evidence="8" type="ORF">A3783_09595</name>
</gene>
<keyword evidence="9" id="KW-1185">Reference proteome</keyword>
<proteinExistence type="predicted"/>
<dbReference type="NCBIfam" id="TIGR00361">
    <property type="entry name" value="ComEC_Rec2"/>
    <property type="match status" value="1"/>
</dbReference>
<dbReference type="CDD" id="cd07731">
    <property type="entry name" value="ComA-like_MBL-fold"/>
    <property type="match status" value="1"/>
</dbReference>
<feature type="transmembrane region" description="Helical" evidence="6">
    <location>
        <begin position="208"/>
        <end position="230"/>
    </location>
</feature>
<evidence type="ECO:0000256" key="5">
    <source>
        <dbReference type="ARBA" id="ARBA00023136"/>
    </source>
</evidence>
<dbReference type="Pfam" id="PF03772">
    <property type="entry name" value="Competence"/>
    <property type="match status" value="1"/>
</dbReference>
<reference evidence="8 9" key="1">
    <citation type="submission" date="2016-03" db="EMBL/GenBank/DDBJ databases">
        <authorList>
            <person name="Cho S.-Y."/>
            <person name="Lim S."/>
            <person name="Kim H."/>
            <person name="Soh E.H."/>
            <person name="Moon J.S."/>
        </authorList>
    </citation>
    <scope>NUCLEOTIDE SEQUENCE [LARGE SCALE GENOMIC DNA]</scope>
    <source>
        <strain evidence="8 9">KCTC 3810</strain>
    </source>
</reference>
<dbReference type="Pfam" id="PF00753">
    <property type="entry name" value="Lactamase_B"/>
    <property type="match status" value="1"/>
</dbReference>
<evidence type="ECO:0000256" key="3">
    <source>
        <dbReference type="ARBA" id="ARBA00022692"/>
    </source>
</evidence>
<feature type="transmembrane region" description="Helical" evidence="6">
    <location>
        <begin position="6"/>
        <end position="31"/>
    </location>
</feature>
<dbReference type="SMART" id="SM00849">
    <property type="entry name" value="Lactamase_B"/>
    <property type="match status" value="1"/>
</dbReference>
<dbReference type="SUPFAM" id="SSF56281">
    <property type="entry name" value="Metallo-hydrolase/oxidoreductase"/>
    <property type="match status" value="1"/>
</dbReference>
<dbReference type="NCBIfam" id="TIGR00360">
    <property type="entry name" value="ComEC_N-term"/>
    <property type="match status" value="1"/>
</dbReference>
<dbReference type="PANTHER" id="PTHR30619">
    <property type="entry name" value="DNA INTERNALIZATION/COMPETENCE PROTEIN COMEC/REC2"/>
    <property type="match status" value="1"/>
</dbReference>
<comment type="subcellular location">
    <subcellularLocation>
        <location evidence="1">Cell membrane</location>
        <topology evidence="1">Multi-pass membrane protein</topology>
    </subcellularLocation>
</comment>